<dbReference type="PANTHER" id="PTHR46696:SF5">
    <property type="entry name" value="CYTOCHROME P450 BJ-1"/>
    <property type="match status" value="1"/>
</dbReference>
<dbReference type="GO" id="GO:0005506">
    <property type="term" value="F:iron ion binding"/>
    <property type="evidence" value="ECO:0007669"/>
    <property type="project" value="InterPro"/>
</dbReference>
<evidence type="ECO:0000256" key="6">
    <source>
        <dbReference type="ARBA" id="ARBA00023004"/>
    </source>
</evidence>
<dbReference type="InterPro" id="IPR002397">
    <property type="entry name" value="Cyt_P450_B"/>
</dbReference>
<dbReference type="GO" id="GO:0004497">
    <property type="term" value="F:monooxygenase activity"/>
    <property type="evidence" value="ECO:0007669"/>
    <property type="project" value="UniProtKB-KW"/>
</dbReference>
<reference evidence="9" key="1">
    <citation type="journal article" date="2013" name="Proc. Natl. Acad. Sci. U.S.A.">
        <title>Mapping gene clusters within arrayed metagenomic libraries to expand the structural diversity of biomedically relevant natural products.</title>
        <authorList>
            <person name="Owen J.G."/>
            <person name="Reddy B.V."/>
            <person name="Ternei M.A."/>
            <person name="Charlop-Powers Z."/>
            <person name="Calle P.Y."/>
            <person name="Kim J.H."/>
            <person name="Brady S.F."/>
        </authorList>
    </citation>
    <scope>NUCLEOTIDE SEQUENCE</scope>
</reference>
<dbReference type="EMBL" id="KF264552">
    <property type="protein sequence ID" value="AGS49668.1"/>
    <property type="molecule type" value="Genomic_DNA"/>
</dbReference>
<keyword evidence="6" id="KW-0408">Iron</keyword>
<evidence type="ECO:0000313" key="9">
    <source>
        <dbReference type="EMBL" id="AGS49668.1"/>
    </source>
</evidence>
<feature type="compositionally biased region" description="Low complexity" evidence="8">
    <location>
        <begin position="1"/>
        <end position="15"/>
    </location>
</feature>
<keyword evidence="5" id="KW-0560">Oxidoreductase</keyword>
<evidence type="ECO:0000256" key="3">
    <source>
        <dbReference type="ARBA" id="ARBA00022617"/>
    </source>
</evidence>
<sequence>MSLPALPLPNENELPFAPPPEYTEPREARQVTRVTCPTGLDAWLVADYAGAREVLGDGRRFSTRPGPVGHVAAVYGGPDAPPNGFPQMDGPEHIRIRRNFAPQVSHPRRLAELRPLVEQITDEAITHMLDSPQPFPLHSGFSTVITTAVIAELIGVPADHRHLLRDAADAMFTYSTTPDELRRAAEPLWTYLYQLAAARRARPGDDVLSRMIRHSAADQRPLTPAELTDMNGALLITGYDTTASMITYGLTCLLHTPGQWEKLCAEPDLAVPAAEELVRYLGVGSGLLRQATEDTVVNEQPIKAGEYVVVAVQSANRDPALHPDADTFDIARKPGAHLGYSHGAHACVGRQIAQLELTTVFRALAGRVPTVRIAVPLEEIEWKKDNVVHGPAELPVAWS</sequence>
<keyword evidence="3" id="KW-0349">Heme</keyword>
<comment type="cofactor">
    <cofactor evidence="1">
        <name>heme</name>
        <dbReference type="ChEBI" id="CHEBI:30413"/>
    </cofactor>
</comment>
<comment type="similarity">
    <text evidence="2">Belongs to the cytochrome P450 family.</text>
</comment>
<accession>S5TMQ1</accession>
<dbReference type="GO" id="GO:0016705">
    <property type="term" value="F:oxidoreductase activity, acting on paired donors, with incorporation or reduction of molecular oxygen"/>
    <property type="evidence" value="ECO:0007669"/>
    <property type="project" value="InterPro"/>
</dbReference>
<feature type="region of interest" description="Disordered" evidence="8">
    <location>
        <begin position="1"/>
        <end position="29"/>
    </location>
</feature>
<dbReference type="AlphaFoldDB" id="S5TMQ1"/>
<evidence type="ECO:0000256" key="7">
    <source>
        <dbReference type="ARBA" id="ARBA00023033"/>
    </source>
</evidence>
<dbReference type="GO" id="GO:0020037">
    <property type="term" value="F:heme binding"/>
    <property type="evidence" value="ECO:0007669"/>
    <property type="project" value="InterPro"/>
</dbReference>
<keyword evidence="7" id="KW-0503">Monooxygenase</keyword>
<evidence type="ECO:0000256" key="4">
    <source>
        <dbReference type="ARBA" id="ARBA00022723"/>
    </source>
</evidence>
<name>S5TMQ1_9BACT</name>
<dbReference type="PRINTS" id="PR00359">
    <property type="entry name" value="BP450"/>
</dbReference>
<evidence type="ECO:0000256" key="5">
    <source>
        <dbReference type="ARBA" id="ARBA00023002"/>
    </source>
</evidence>
<proteinExistence type="inferred from homology"/>
<dbReference type="SUPFAM" id="SSF48264">
    <property type="entry name" value="Cytochrome P450"/>
    <property type="match status" value="1"/>
</dbReference>
<evidence type="ECO:0000256" key="2">
    <source>
        <dbReference type="ARBA" id="ARBA00010617"/>
    </source>
</evidence>
<dbReference type="PRINTS" id="PR00385">
    <property type="entry name" value="P450"/>
</dbReference>
<evidence type="ECO:0000256" key="1">
    <source>
        <dbReference type="ARBA" id="ARBA00001971"/>
    </source>
</evidence>
<protein>
    <submittedName>
        <fullName evidence="9">Putative cytochrome P450 hydroxylase</fullName>
    </submittedName>
</protein>
<dbReference type="InterPro" id="IPR001128">
    <property type="entry name" value="Cyt_P450"/>
</dbReference>
<dbReference type="InterPro" id="IPR036396">
    <property type="entry name" value="Cyt_P450_sf"/>
</dbReference>
<evidence type="ECO:0000256" key="8">
    <source>
        <dbReference type="SAM" id="MobiDB-lite"/>
    </source>
</evidence>
<dbReference type="PANTHER" id="PTHR46696">
    <property type="entry name" value="P450, PUTATIVE (EUROFUNG)-RELATED"/>
    <property type="match status" value="1"/>
</dbReference>
<keyword evidence="4" id="KW-0479">Metal-binding</keyword>
<dbReference type="Gene3D" id="1.10.630.10">
    <property type="entry name" value="Cytochrome P450"/>
    <property type="match status" value="1"/>
</dbReference>
<dbReference type="Pfam" id="PF00067">
    <property type="entry name" value="p450"/>
    <property type="match status" value="1"/>
</dbReference>
<dbReference type="FunFam" id="1.10.630.10:FF:000018">
    <property type="entry name" value="Cytochrome P450 monooxygenase"/>
    <property type="match status" value="1"/>
</dbReference>
<organism evidence="9">
    <name type="scientific">uncultured bacterium esnapd13</name>
    <dbReference type="NCBI Taxonomy" id="1366593"/>
    <lineage>
        <taxon>Bacteria</taxon>
        <taxon>environmental samples</taxon>
    </lineage>
</organism>